<dbReference type="AlphaFoldDB" id="A0AAU7V605"/>
<dbReference type="InterPro" id="IPR006059">
    <property type="entry name" value="SBP"/>
</dbReference>
<feature type="signal peptide" evidence="2">
    <location>
        <begin position="1"/>
        <end position="23"/>
    </location>
</feature>
<accession>A0AAU7V605</accession>
<dbReference type="InterPro" id="IPR050490">
    <property type="entry name" value="Bact_solute-bd_prot1"/>
</dbReference>
<proteinExistence type="predicted"/>
<reference evidence="3" key="1">
    <citation type="submission" date="2023-11" db="EMBL/GenBank/DDBJ databases">
        <title>Scrofimicrobium hongkongense sp. nov., isolated from a patient with peritonitis.</title>
        <authorList>
            <person name="Lao H.Y."/>
            <person name="Wong A.Y.P."/>
            <person name="Ng T.L."/>
            <person name="Wong R.Y.L."/>
            <person name="Yau M.C.Y."/>
            <person name="Lam J.Y.W."/>
            <person name="Siu G.K.H."/>
        </authorList>
    </citation>
    <scope>NUCLEOTIDE SEQUENCE</scope>
    <source>
        <strain evidence="3">R131</strain>
    </source>
</reference>
<dbReference type="PROSITE" id="PS51257">
    <property type="entry name" value="PROKAR_LIPOPROTEIN"/>
    <property type="match status" value="1"/>
</dbReference>
<dbReference type="EMBL" id="CP138335">
    <property type="protein sequence ID" value="XBW07724.1"/>
    <property type="molecule type" value="Genomic_DNA"/>
</dbReference>
<dbReference type="PANTHER" id="PTHR43649">
    <property type="entry name" value="ARABINOSE-BINDING PROTEIN-RELATED"/>
    <property type="match status" value="1"/>
</dbReference>
<dbReference type="KEGG" id="sapp:SAC06_08755"/>
<feature type="chain" id="PRO_5043896681" evidence="2">
    <location>
        <begin position="24"/>
        <end position="458"/>
    </location>
</feature>
<dbReference type="Gene3D" id="3.40.190.10">
    <property type="entry name" value="Periplasmic binding protein-like II"/>
    <property type="match status" value="2"/>
</dbReference>
<evidence type="ECO:0000313" key="3">
    <source>
        <dbReference type="EMBL" id="XBW07724.1"/>
    </source>
</evidence>
<sequence length="458" mass="48924">MQHRSRNLLAAAALVGTASLLGACAPTGGGPTQSEQSAQSSAPTEVTTDISSLPEQTLTVWDQEIRGGQNEQIERLNAAFMEKYPNIKIERVSQSFDDLESTLRLALTGDDAPDVVQANNSRAIMGQFVAAKQILCLTDWAKAYGWNESYPESILAYSSYSEDGKDFGQGCVYGLPQVGEVVGIYYSKSRLAELGLDLPKTWDEFAAQLETIKAAGQTPLMLGNVEKWPGLHVFGPIQGAHVKADEIHTLGFGNPGASWETEGNVAAASQLQEWAQAGYFNDGFNGVDYDSVWQDFAKGTGIYLIAGSWLGPDLQAVMGDDVAFVLPPAGDVNGVPATTGGTGLPFAITSAAKDPNVAAAYIDFLTNDDAMKVLAETGNVPVRGAAEFAKTETGVTADIMSAFEDITTKGEILPYLDYATPTMGDDLGAALQELMDGRISPDEFTKKMEEYYTSFVGQ</sequence>
<evidence type="ECO:0000256" key="2">
    <source>
        <dbReference type="SAM" id="SignalP"/>
    </source>
</evidence>
<dbReference type="SUPFAM" id="SSF53850">
    <property type="entry name" value="Periplasmic binding protein-like II"/>
    <property type="match status" value="1"/>
</dbReference>
<evidence type="ECO:0000256" key="1">
    <source>
        <dbReference type="SAM" id="MobiDB-lite"/>
    </source>
</evidence>
<feature type="compositionally biased region" description="Polar residues" evidence="1">
    <location>
        <begin position="32"/>
        <end position="51"/>
    </location>
</feature>
<dbReference type="RefSeq" id="WP_350257927.1">
    <property type="nucleotide sequence ID" value="NZ_CP138335.1"/>
</dbReference>
<keyword evidence="2" id="KW-0732">Signal</keyword>
<dbReference type="Pfam" id="PF01547">
    <property type="entry name" value="SBP_bac_1"/>
    <property type="match status" value="1"/>
</dbReference>
<organism evidence="3">
    <name type="scientific">Scrofimicrobium appendicitidis</name>
    <dbReference type="NCBI Taxonomy" id="3079930"/>
    <lineage>
        <taxon>Bacteria</taxon>
        <taxon>Bacillati</taxon>
        <taxon>Actinomycetota</taxon>
        <taxon>Actinomycetes</taxon>
        <taxon>Actinomycetales</taxon>
        <taxon>Actinomycetaceae</taxon>
        <taxon>Scrofimicrobium</taxon>
    </lineage>
</organism>
<feature type="region of interest" description="Disordered" evidence="1">
    <location>
        <begin position="26"/>
        <end position="51"/>
    </location>
</feature>
<protein>
    <submittedName>
        <fullName evidence="3">Extracellular solute-binding protein</fullName>
    </submittedName>
</protein>
<name>A0AAU7V605_9ACTO</name>
<dbReference type="PANTHER" id="PTHR43649:SF12">
    <property type="entry name" value="DIACETYLCHITOBIOSE BINDING PROTEIN DASA"/>
    <property type="match status" value="1"/>
</dbReference>
<gene>
    <name evidence="3" type="ORF">SAC06_08755</name>
</gene>